<feature type="transmembrane region" description="Helical" evidence="7">
    <location>
        <begin position="365"/>
        <end position="383"/>
    </location>
</feature>
<comment type="subcellular location">
    <subcellularLocation>
        <location evidence="1">Membrane</location>
        <topology evidence="1">Multi-pass membrane protein</topology>
    </subcellularLocation>
</comment>
<reference evidence="10 11" key="1">
    <citation type="submission" date="2012-05" db="EMBL/GenBank/DDBJ databases">
        <title>Finished chromosome of genome of Oscillatoria sp. PCC 7112.</title>
        <authorList>
            <consortium name="US DOE Joint Genome Institute"/>
            <person name="Gugger M."/>
            <person name="Coursin T."/>
            <person name="Rippka R."/>
            <person name="Tandeau De Marsac N."/>
            <person name="Huntemann M."/>
            <person name="Wei C.-L."/>
            <person name="Han J."/>
            <person name="Detter J.C."/>
            <person name="Han C."/>
            <person name="Tapia R."/>
            <person name="Davenport K."/>
            <person name="Daligault H."/>
            <person name="Erkkila T."/>
            <person name="Gu W."/>
            <person name="Munk A.C.C."/>
            <person name="Teshima H."/>
            <person name="Xu Y."/>
            <person name="Chain P."/>
            <person name="Chen A."/>
            <person name="Krypides N."/>
            <person name="Mavromatis K."/>
            <person name="Markowitz V."/>
            <person name="Szeto E."/>
            <person name="Ivanova N."/>
            <person name="Mikhailova N."/>
            <person name="Ovchinnikova G."/>
            <person name="Pagani I."/>
            <person name="Pati A."/>
            <person name="Goodwin L."/>
            <person name="Peters L."/>
            <person name="Pitluck S."/>
            <person name="Woyke T."/>
            <person name="Kerfeld C."/>
        </authorList>
    </citation>
    <scope>NUCLEOTIDE SEQUENCE [LARGE SCALE GENOMIC DNA]</scope>
    <source>
        <strain evidence="10 11">PCC 7112</strain>
    </source>
</reference>
<feature type="transmembrane region" description="Helical" evidence="7">
    <location>
        <begin position="413"/>
        <end position="439"/>
    </location>
</feature>
<dbReference type="Pfam" id="PF00999">
    <property type="entry name" value="Na_H_Exchanger"/>
    <property type="match status" value="1"/>
</dbReference>
<gene>
    <name evidence="10" type="ORF">Osc7112_4496</name>
</gene>
<feature type="domain" description="Cation/H+ exchanger transmembrane" evidence="9">
    <location>
        <begin position="65"/>
        <end position="450"/>
    </location>
</feature>
<dbReference type="Gene3D" id="3.40.50.12370">
    <property type="match status" value="1"/>
</dbReference>
<evidence type="ECO:0000313" key="10">
    <source>
        <dbReference type="EMBL" id="AFZ08792.1"/>
    </source>
</evidence>
<keyword evidence="5" id="KW-0406">Ion transport</keyword>
<feature type="transmembrane region" description="Helical" evidence="7">
    <location>
        <begin position="114"/>
        <end position="135"/>
    </location>
</feature>
<keyword evidence="2" id="KW-0813">Transport</keyword>
<feature type="transmembrane region" description="Helical" evidence="7">
    <location>
        <begin position="217"/>
        <end position="240"/>
    </location>
</feature>
<dbReference type="EMBL" id="CP003614">
    <property type="protein sequence ID" value="AFZ08792.1"/>
    <property type="molecule type" value="Genomic_DNA"/>
</dbReference>
<keyword evidence="4 7" id="KW-1133">Transmembrane helix</keyword>
<accession>K9VMT6</accession>
<evidence type="ECO:0000256" key="7">
    <source>
        <dbReference type="SAM" id="Phobius"/>
    </source>
</evidence>
<dbReference type="SUPFAM" id="SSF52402">
    <property type="entry name" value="Adenine nucleotide alpha hydrolases-like"/>
    <property type="match status" value="2"/>
</dbReference>
<keyword evidence="6 7" id="KW-0472">Membrane</keyword>
<evidence type="ECO:0000259" key="9">
    <source>
        <dbReference type="Pfam" id="PF00999"/>
    </source>
</evidence>
<dbReference type="PANTHER" id="PTHR32468">
    <property type="entry name" value="CATION/H + ANTIPORTER"/>
    <property type="match status" value="1"/>
</dbReference>
<dbReference type="HOGENOM" id="CLU_005126_10_2_3"/>
<protein>
    <submittedName>
        <fullName evidence="10">Transporter, CPA2 family</fullName>
    </submittedName>
</protein>
<proteinExistence type="predicted"/>
<dbReference type="GO" id="GO:0016020">
    <property type="term" value="C:membrane"/>
    <property type="evidence" value="ECO:0007669"/>
    <property type="project" value="UniProtKB-SubCell"/>
</dbReference>
<evidence type="ECO:0000259" key="8">
    <source>
        <dbReference type="Pfam" id="PF00582"/>
    </source>
</evidence>
<dbReference type="eggNOG" id="COG0589">
    <property type="taxonomic scope" value="Bacteria"/>
</dbReference>
<keyword evidence="3 7" id="KW-0812">Transmembrane</keyword>
<keyword evidence="11" id="KW-1185">Reference proteome</keyword>
<evidence type="ECO:0000256" key="1">
    <source>
        <dbReference type="ARBA" id="ARBA00004141"/>
    </source>
</evidence>
<dbReference type="GO" id="GO:0015297">
    <property type="term" value="F:antiporter activity"/>
    <property type="evidence" value="ECO:0007669"/>
    <property type="project" value="InterPro"/>
</dbReference>
<feature type="transmembrane region" description="Helical" evidence="7">
    <location>
        <begin position="292"/>
        <end position="317"/>
    </location>
</feature>
<dbReference type="InterPro" id="IPR006153">
    <property type="entry name" value="Cation/H_exchanger_TM"/>
</dbReference>
<organism evidence="10 11">
    <name type="scientific">Phormidium nigroviride PCC 7112</name>
    <dbReference type="NCBI Taxonomy" id="179408"/>
    <lineage>
        <taxon>Bacteria</taxon>
        <taxon>Bacillati</taxon>
        <taxon>Cyanobacteriota</taxon>
        <taxon>Cyanophyceae</taxon>
        <taxon>Oscillatoriophycideae</taxon>
        <taxon>Oscillatoriales</taxon>
        <taxon>Oscillatoriaceae</taxon>
        <taxon>Phormidium</taxon>
    </lineage>
</organism>
<evidence type="ECO:0000256" key="6">
    <source>
        <dbReference type="ARBA" id="ARBA00023136"/>
    </source>
</evidence>
<dbReference type="PATRIC" id="fig|179408.3.peg.5585"/>
<dbReference type="InterPro" id="IPR038770">
    <property type="entry name" value="Na+/solute_symporter_sf"/>
</dbReference>
<dbReference type="AlphaFoldDB" id="K9VMT6"/>
<dbReference type="InterPro" id="IPR050794">
    <property type="entry name" value="CPA2_transporter"/>
</dbReference>
<evidence type="ECO:0000256" key="2">
    <source>
        <dbReference type="ARBA" id="ARBA00022448"/>
    </source>
</evidence>
<dbReference type="PANTHER" id="PTHR32468:SF0">
    <property type="entry name" value="K(+)_H(+) ANTIPORTER 1"/>
    <property type="match status" value="1"/>
</dbReference>
<feature type="domain" description="UspA" evidence="8">
    <location>
        <begin position="491"/>
        <end position="634"/>
    </location>
</feature>
<dbReference type="STRING" id="179408.Osc7112_4496"/>
<feature type="transmembrane region" description="Helical" evidence="7">
    <location>
        <begin position="246"/>
        <end position="271"/>
    </location>
</feature>
<dbReference type="InterPro" id="IPR006016">
    <property type="entry name" value="UspA"/>
</dbReference>
<dbReference type="Proteomes" id="UP000010478">
    <property type="component" value="Chromosome"/>
</dbReference>
<evidence type="ECO:0000256" key="4">
    <source>
        <dbReference type="ARBA" id="ARBA00022989"/>
    </source>
</evidence>
<feature type="transmembrane region" description="Helical" evidence="7">
    <location>
        <begin position="155"/>
        <end position="175"/>
    </location>
</feature>
<dbReference type="KEGG" id="oni:Osc7112_4496"/>
<feature type="transmembrane region" description="Helical" evidence="7">
    <location>
        <begin position="337"/>
        <end position="353"/>
    </location>
</feature>
<evidence type="ECO:0000313" key="11">
    <source>
        <dbReference type="Proteomes" id="UP000010478"/>
    </source>
</evidence>
<feature type="transmembrane region" description="Helical" evidence="7">
    <location>
        <begin position="181"/>
        <end position="205"/>
    </location>
</feature>
<evidence type="ECO:0000256" key="3">
    <source>
        <dbReference type="ARBA" id="ARBA00022692"/>
    </source>
</evidence>
<evidence type="ECO:0000256" key="5">
    <source>
        <dbReference type="ARBA" id="ARBA00023065"/>
    </source>
</evidence>
<feature type="transmembrane region" description="Helical" evidence="7">
    <location>
        <begin position="83"/>
        <end position="102"/>
    </location>
</feature>
<dbReference type="eggNOG" id="COG0475">
    <property type="taxonomic scope" value="Bacteria"/>
</dbReference>
<dbReference type="Pfam" id="PF00582">
    <property type="entry name" value="Usp"/>
    <property type="match status" value="1"/>
</dbReference>
<feature type="transmembrane region" description="Helical" evidence="7">
    <location>
        <begin position="50"/>
        <end position="71"/>
    </location>
</feature>
<dbReference type="Gene3D" id="1.20.1530.20">
    <property type="match status" value="1"/>
</dbReference>
<sequence length="783" mass="85535">MFACERMALLVRLLCLLPSIELVSICFDRQFCRLYCRVLSIRKNPKAKNAMPIPILVLLEVLIVIALSRLVGLGFRAFKQPQVIGEIVAGIMLGPSLLGLVAPDLATALFPAEAVPFLNVLSEVGLIFFMFLVGLELNPKYLKSNLDIAILTSHVSILVPFSLGSLLALLLYPIVSNNSVSFTAFALFLGAAMSITAFPVLARIITEHNLQNTKLGTLALTCAAVDDVTAWCLLAVAIAVTRTNSMLGALPTIIASLIYIGFMLTVVRWFLQRLSKHYNRTGRLTQLVLSGIYIGVVASALITELIGIHLIFGAFLLGAAMPKNAGLTRELAEKTEDFVLIFLLPIFFAYSGLRTQIGLLNSPELWLLCAAVLGVAIVGKYVGTYVAARVCGIGNRAASALGWLMNTRGLTELIVLNIGLSLGVISPLLFTMLVIMALVTTFMTSPLLEWTYPKRLIRLDISEVNSDDSELEYSQMAESSEENANKLPTYRILVPVANPSTQKGLLQLAVALAQPAAGIGGDDLQSAAVHPLSLIELNDDYAFESTPAEADRIIQERRSRLSELIESLELSEARKFVHPIIRVTNDVARETAQIAQIDRADLILVGWHRPTFSSNRLGGRVGQILSNAKVDVAIFVDRGRERLNNLLVPYAANIHDDLGLELALRLLVNSEERRLTVLRVAVDGEAGNELSYEFQRVMEQLPVEVRSRIETPIVEAAEPIQAVVAASANADLTIAGTSREWGIERQTLGQYTDELAVQCHSSLLIARCYVKVRSHLASVLPQR</sequence>
<dbReference type="GO" id="GO:1902600">
    <property type="term" value="P:proton transmembrane transport"/>
    <property type="evidence" value="ECO:0007669"/>
    <property type="project" value="InterPro"/>
</dbReference>
<name>K9VMT6_9CYAN</name>